<proteinExistence type="predicted"/>
<accession>A0A1I3JLN5</accession>
<dbReference type="OrthoDB" id="7658332at2"/>
<dbReference type="AlphaFoldDB" id="A0A1I3JLN5"/>
<sequence length="224" mass="24469">MKLDRLMIKTVTRLAKGGVAGLRQTAGSKADAADETKPEKKKDDDLRGSGSWANEWSGARNALSRAKSRALPGKQKEVSRVVTTKPRVQSRVLPNADPVPEGSVHVKPLMTPIQAKLYNWIADRIEAEAPDCTLHAGVAVQAFLTSDIAHEFHDPLSNLIADYVVADGHGRPLMALLRDNKVTPTRHLIMIDALLDANVPIVDIPERPSAKGLWADISRHLPKH</sequence>
<evidence type="ECO:0000313" key="3">
    <source>
        <dbReference type="Proteomes" id="UP000199110"/>
    </source>
</evidence>
<organism evidence="2 3">
    <name type="scientific">Jannaschia pohangensis</name>
    <dbReference type="NCBI Taxonomy" id="390807"/>
    <lineage>
        <taxon>Bacteria</taxon>
        <taxon>Pseudomonadati</taxon>
        <taxon>Pseudomonadota</taxon>
        <taxon>Alphaproteobacteria</taxon>
        <taxon>Rhodobacterales</taxon>
        <taxon>Roseobacteraceae</taxon>
        <taxon>Jannaschia</taxon>
    </lineage>
</organism>
<dbReference type="RefSeq" id="WP_092778274.1">
    <property type="nucleotide sequence ID" value="NZ_FORA01000001.1"/>
</dbReference>
<dbReference type="STRING" id="390807.SAMN04488095_1361"/>
<feature type="region of interest" description="Disordered" evidence="1">
    <location>
        <begin position="19"/>
        <end position="54"/>
    </location>
</feature>
<keyword evidence="3" id="KW-1185">Reference proteome</keyword>
<dbReference type="Proteomes" id="UP000199110">
    <property type="component" value="Unassembled WGS sequence"/>
</dbReference>
<gene>
    <name evidence="2" type="ORF">SAMN04488095_1361</name>
</gene>
<protein>
    <submittedName>
        <fullName evidence="2">Uncharacterized protein</fullName>
    </submittedName>
</protein>
<evidence type="ECO:0000256" key="1">
    <source>
        <dbReference type="SAM" id="MobiDB-lite"/>
    </source>
</evidence>
<feature type="compositionally biased region" description="Basic and acidic residues" evidence="1">
    <location>
        <begin position="31"/>
        <end position="47"/>
    </location>
</feature>
<reference evidence="2 3" key="1">
    <citation type="submission" date="2016-10" db="EMBL/GenBank/DDBJ databases">
        <authorList>
            <person name="de Groot N.N."/>
        </authorList>
    </citation>
    <scope>NUCLEOTIDE SEQUENCE [LARGE SCALE GENOMIC DNA]</scope>
    <source>
        <strain evidence="2 3">DSM 19073</strain>
    </source>
</reference>
<evidence type="ECO:0000313" key="2">
    <source>
        <dbReference type="EMBL" id="SFI61153.1"/>
    </source>
</evidence>
<dbReference type="EMBL" id="FORA01000001">
    <property type="protein sequence ID" value="SFI61153.1"/>
    <property type="molecule type" value="Genomic_DNA"/>
</dbReference>
<name>A0A1I3JLN5_9RHOB</name>